<evidence type="ECO:0000313" key="12">
    <source>
        <dbReference type="WBParaSite" id="HDID_0001025101-mRNA-1"/>
    </source>
</evidence>
<dbReference type="InterPro" id="IPR036116">
    <property type="entry name" value="FN3_sf"/>
</dbReference>
<dbReference type="GO" id="GO:0005886">
    <property type="term" value="C:plasma membrane"/>
    <property type="evidence" value="ECO:0007669"/>
    <property type="project" value="TreeGrafter"/>
</dbReference>
<dbReference type="STRING" id="6216.A0A0R3SX10"/>
<keyword evidence="5" id="KW-1133">Transmembrane helix</keyword>
<dbReference type="SUPFAM" id="SSF49265">
    <property type="entry name" value="Fibronectin type III"/>
    <property type="match status" value="1"/>
</dbReference>
<dbReference type="PANTHER" id="PTHR46877:SF14">
    <property type="entry name" value="RECEPTOR PROTEIN-TYROSINE KINASE"/>
    <property type="match status" value="1"/>
</dbReference>
<evidence type="ECO:0000256" key="7">
    <source>
        <dbReference type="ARBA" id="ARBA00023170"/>
    </source>
</evidence>
<dbReference type="InterPro" id="IPR050449">
    <property type="entry name" value="Ephrin_rcpt_TKs"/>
</dbReference>
<dbReference type="InterPro" id="IPR013783">
    <property type="entry name" value="Ig-like_fold"/>
</dbReference>
<reference evidence="12" key="1">
    <citation type="submission" date="2017-02" db="UniProtKB">
        <authorList>
            <consortium name="WormBaseParasite"/>
        </authorList>
    </citation>
    <scope>IDENTIFICATION</scope>
</reference>
<keyword evidence="3" id="KW-0547">Nucleotide-binding</keyword>
<dbReference type="SMART" id="SM00060">
    <property type="entry name" value="FN3"/>
    <property type="match status" value="1"/>
</dbReference>
<keyword evidence="2" id="KW-0812">Transmembrane</keyword>
<organism evidence="12">
    <name type="scientific">Hymenolepis diminuta</name>
    <name type="common">Rat tapeworm</name>
    <dbReference type="NCBI Taxonomy" id="6216"/>
    <lineage>
        <taxon>Eukaryota</taxon>
        <taxon>Metazoa</taxon>
        <taxon>Spiralia</taxon>
        <taxon>Lophotrochozoa</taxon>
        <taxon>Platyhelminthes</taxon>
        <taxon>Cestoda</taxon>
        <taxon>Eucestoda</taxon>
        <taxon>Cyclophyllidea</taxon>
        <taxon>Hymenolepididae</taxon>
        <taxon>Hymenolepis</taxon>
    </lineage>
</organism>
<evidence type="ECO:0000256" key="5">
    <source>
        <dbReference type="ARBA" id="ARBA00022989"/>
    </source>
</evidence>
<evidence type="ECO:0000313" key="10">
    <source>
        <dbReference type="EMBL" id="VDL62968.1"/>
    </source>
</evidence>
<evidence type="ECO:0000256" key="8">
    <source>
        <dbReference type="SAM" id="MobiDB-lite"/>
    </source>
</evidence>
<dbReference type="Gene3D" id="2.60.40.10">
    <property type="entry name" value="Immunoglobulins"/>
    <property type="match status" value="3"/>
</dbReference>
<gene>
    <name evidence="10" type="ORF">HDID_LOCUS10249</name>
</gene>
<feature type="region of interest" description="Disordered" evidence="8">
    <location>
        <begin position="165"/>
        <end position="229"/>
    </location>
</feature>
<evidence type="ECO:0000259" key="9">
    <source>
        <dbReference type="SMART" id="SM00060"/>
    </source>
</evidence>
<evidence type="ECO:0000256" key="1">
    <source>
        <dbReference type="ARBA" id="ARBA00004167"/>
    </source>
</evidence>
<dbReference type="CDD" id="cd00063">
    <property type="entry name" value="FN3"/>
    <property type="match status" value="1"/>
</dbReference>
<evidence type="ECO:0000256" key="3">
    <source>
        <dbReference type="ARBA" id="ARBA00022741"/>
    </source>
</evidence>
<name>A0A0R3SX10_HYMDI</name>
<proteinExistence type="predicted"/>
<feature type="compositionally biased region" description="Low complexity" evidence="8">
    <location>
        <begin position="412"/>
        <end position="421"/>
    </location>
</feature>
<dbReference type="InterPro" id="IPR003961">
    <property type="entry name" value="FN3_dom"/>
</dbReference>
<evidence type="ECO:0000256" key="6">
    <source>
        <dbReference type="ARBA" id="ARBA00023136"/>
    </source>
</evidence>
<dbReference type="OrthoDB" id="6262500at2759"/>
<keyword evidence="4" id="KW-0067">ATP-binding</keyword>
<keyword evidence="6" id="KW-0472">Membrane</keyword>
<comment type="subcellular location">
    <subcellularLocation>
        <location evidence="1">Membrane</location>
        <topology evidence="1">Single-pass membrane protein</topology>
    </subcellularLocation>
</comment>
<sequence>MNRMTWDDPRIILPAIISYGRIENRALDWDGDMNDRTFCDSAWNEAELNCQSSASQVIGFPFPSWLSTSPNVTSAADEFISCTLDNLQPATTYSAYITIATLVKHEGAQSGRFNFTTKPATPSVPTYLHAVSVDPTSIQLLWSPPARPNGKIVFYKILPFHQHSSPSSSNEFSPNKGGESIDGGGSGSSSGEDRDDGESDDGFCQAGADGSHSECSSTNKEPKQPEFLTEELRRREMIRFEDELHKAILIPRVIQRFPEQFNREELIFEFGSHNVRRRRDITSSHSEQQQPALKTIQVAAEPHDPRSNNSRPAVGIVNEDSAGGLARLTYVVTGLEHFTEYLFYISACHKPHDEFGNSLPCSEEDNEFSQDRSCSLTVQISQRTQAFPHADEVLSSSLYALTPISPTSSSTFASDSMSSAAKPSISGQPPDPLANLSDSATFSVNNSTLFSHDISSDSSNTAGQQQQQSVKETATPWFTICVRPKYLEDGAAIKALAARRCGNEKGERNLASSPTARTVYTELGFVRAGYYEWQVMAVSLAGNGSWTKTRFFDVKVGHGLQPCKLILSLSNYSSTHRLVSSITSSN</sequence>
<keyword evidence="7" id="KW-0675">Receptor</keyword>
<dbReference type="PANTHER" id="PTHR46877">
    <property type="entry name" value="EPH RECEPTOR A5"/>
    <property type="match status" value="1"/>
</dbReference>
<feature type="compositionally biased region" description="Low complexity" evidence="8">
    <location>
        <begin position="165"/>
        <end position="178"/>
    </location>
</feature>
<feature type="region of interest" description="Disordered" evidence="8">
    <location>
        <begin position="412"/>
        <end position="438"/>
    </location>
</feature>
<dbReference type="GO" id="GO:0005524">
    <property type="term" value="F:ATP binding"/>
    <property type="evidence" value="ECO:0007669"/>
    <property type="project" value="UniProtKB-KW"/>
</dbReference>
<dbReference type="WBParaSite" id="HDID_0001025101-mRNA-1">
    <property type="protein sequence ID" value="HDID_0001025101-mRNA-1"/>
    <property type="gene ID" value="HDID_0001025101"/>
</dbReference>
<evidence type="ECO:0000256" key="4">
    <source>
        <dbReference type="ARBA" id="ARBA00022840"/>
    </source>
</evidence>
<evidence type="ECO:0000313" key="11">
    <source>
        <dbReference type="Proteomes" id="UP000274504"/>
    </source>
</evidence>
<reference evidence="10 11" key="2">
    <citation type="submission" date="2018-11" db="EMBL/GenBank/DDBJ databases">
        <authorList>
            <consortium name="Pathogen Informatics"/>
        </authorList>
    </citation>
    <scope>NUCLEOTIDE SEQUENCE [LARGE SCALE GENOMIC DNA]</scope>
</reference>
<dbReference type="EMBL" id="UYSG01011590">
    <property type="protein sequence ID" value="VDL62968.1"/>
    <property type="molecule type" value="Genomic_DNA"/>
</dbReference>
<dbReference type="Proteomes" id="UP000274504">
    <property type="component" value="Unassembled WGS sequence"/>
</dbReference>
<accession>A0A0R3SX10</accession>
<feature type="compositionally biased region" description="Basic and acidic residues" evidence="8">
    <location>
        <begin position="220"/>
        <end position="229"/>
    </location>
</feature>
<dbReference type="AlphaFoldDB" id="A0A0R3SX10"/>
<evidence type="ECO:0000256" key="2">
    <source>
        <dbReference type="ARBA" id="ARBA00022692"/>
    </source>
</evidence>
<protein>
    <submittedName>
        <fullName evidence="12">Fibronectin type-III domain-containing protein</fullName>
    </submittedName>
</protein>
<feature type="domain" description="Fibronectin type-III" evidence="9">
    <location>
        <begin position="122"/>
        <end position="356"/>
    </location>
</feature>